<feature type="region of interest" description="Disordered" evidence="1">
    <location>
        <begin position="65"/>
        <end position="89"/>
    </location>
</feature>
<gene>
    <name evidence="2" type="ORF">AVDCRST_MAG77-342</name>
</gene>
<organism evidence="2">
    <name type="scientific">uncultured Chloroflexota bacterium</name>
    <dbReference type="NCBI Taxonomy" id="166587"/>
    <lineage>
        <taxon>Bacteria</taxon>
        <taxon>Bacillati</taxon>
        <taxon>Chloroflexota</taxon>
        <taxon>environmental samples</taxon>
    </lineage>
</organism>
<accession>A0A6J4H9Z1</accession>
<dbReference type="EMBL" id="CADCTC010000019">
    <property type="protein sequence ID" value="CAA9218358.1"/>
    <property type="molecule type" value="Genomic_DNA"/>
</dbReference>
<dbReference type="AlphaFoldDB" id="A0A6J4H9Z1"/>
<evidence type="ECO:0000313" key="2">
    <source>
        <dbReference type="EMBL" id="CAA9218358.1"/>
    </source>
</evidence>
<evidence type="ECO:0000256" key="1">
    <source>
        <dbReference type="SAM" id="MobiDB-lite"/>
    </source>
</evidence>
<protein>
    <submittedName>
        <fullName evidence="2">Uncharacterized protein</fullName>
    </submittedName>
</protein>
<name>A0A6J4H9Z1_9CHLR</name>
<proteinExistence type="predicted"/>
<sequence>MNLWMDVMRHLEPVMADHERLFDAWEAGGVDGLVIGPMAFEDKTFTFDANPAVYKRFGVEPPPANTQGSLWWKRPDETAESGGAPGMPDDVAQKRALLDKTLQAAKDRGWQVWLFCPHYGAGPGSTGPIMVAEQTRVVNAARLVDAMERYPMADGAVLDGPEWGYEIAPFHQNERSSIFKDLPESVAEGAKRLGYDYGRMVAAKDRLFARLHALTDRDVAIWGGAGGGFLGGFGLLGNDPGLAEWLAFRLDSLTETYGQLRELVDAKAERPIKLAAGPRSAAWSSLCGYDYGRLGGILDVMLCKHYFWHRGFDGLYGTVARYVQTLTEWSPGLSEAGALRFVTALFGIELPGVRSLRDFDLGFQQEFFDTIVVRETERAIAAMGDAEKVCPWVDAGRKPHDGEPFTAHDLDRMLEAAGKAGLRRFLYHHHGNLTPGEWAVISARCGKGGAAAGWQSTTSPVPSLEGYAASGSMPGYHPPDLKIL</sequence>
<reference evidence="2" key="1">
    <citation type="submission" date="2020-02" db="EMBL/GenBank/DDBJ databases">
        <authorList>
            <person name="Meier V. D."/>
        </authorList>
    </citation>
    <scope>NUCLEOTIDE SEQUENCE</scope>
    <source>
        <strain evidence="2">AVDCRST_MAG77</strain>
    </source>
</reference>